<evidence type="ECO:0000313" key="1">
    <source>
        <dbReference type="EMBL" id="EFE71983.2"/>
    </source>
</evidence>
<gene>
    <name evidence="1" type="ORF">SSFG_07219</name>
</gene>
<proteinExistence type="predicted"/>
<dbReference type="AlphaFoldDB" id="D6A8K0"/>
<evidence type="ECO:0000313" key="2">
    <source>
        <dbReference type="Proteomes" id="UP000003824"/>
    </source>
</evidence>
<name>D6A8K0_STRV1</name>
<accession>D6A8K0</accession>
<dbReference type="Proteomes" id="UP000003824">
    <property type="component" value="Unassembled WGS sequence"/>
</dbReference>
<protein>
    <submittedName>
        <fullName evidence="1">Predicted protein</fullName>
    </submittedName>
</protein>
<sequence>MDRCGRFRAVPSARLSGYRPRELPAGLRTQLRQGILRLFGPSGLGRAYPPLEAPALFAHTPAALQFVDL</sequence>
<organism evidence="1 2">
    <name type="scientific">Streptomyces viridosporus (strain ATCC 14672 / DSM 40746 / JCM 4963 / KCTC 9882 / NRRL B-12104 / FH 1290)</name>
    <name type="common">Streptomyces ghanaensis</name>
    <dbReference type="NCBI Taxonomy" id="566461"/>
    <lineage>
        <taxon>Bacteria</taxon>
        <taxon>Bacillati</taxon>
        <taxon>Actinomycetota</taxon>
        <taxon>Actinomycetes</taxon>
        <taxon>Kitasatosporales</taxon>
        <taxon>Streptomycetaceae</taxon>
        <taxon>Streptomyces</taxon>
    </lineage>
</organism>
<dbReference type="EMBL" id="DS999641">
    <property type="protein sequence ID" value="EFE71983.2"/>
    <property type="molecule type" value="Genomic_DNA"/>
</dbReference>
<reference evidence="2" key="1">
    <citation type="submission" date="2008-12" db="EMBL/GenBank/DDBJ databases">
        <title>Annotation of Streptomyces ghanaensis ATCC 14672.</title>
        <authorList>
            <consortium name="The Broad Institute Genome Sequencing Platform"/>
            <consortium name="Broad Institute Microbial Sequencing Center"/>
            <person name="Fischbach M."/>
            <person name="Ward D."/>
            <person name="Young S."/>
            <person name="Kodira C.D."/>
            <person name="Zeng Q."/>
            <person name="Koehrsen M."/>
            <person name="Godfrey P."/>
            <person name="Alvarado L."/>
            <person name="Berlin A.M."/>
            <person name="Borenstein D."/>
            <person name="Chen Z."/>
            <person name="Engels R."/>
            <person name="Freedman E."/>
            <person name="Gellesch M."/>
            <person name="Goldberg J."/>
            <person name="Griggs A."/>
            <person name="Gujja S."/>
            <person name="Heiman D.I."/>
            <person name="Hepburn T.A."/>
            <person name="Howarth C."/>
            <person name="Jen D."/>
            <person name="Larson L."/>
            <person name="Lewis B."/>
            <person name="Mehta T."/>
            <person name="Park D."/>
            <person name="Pearson M."/>
            <person name="Roberts A."/>
            <person name="Saif S."/>
            <person name="Shea T.D."/>
            <person name="Shenoy N."/>
            <person name="Sisk P."/>
            <person name="Stolte C."/>
            <person name="Sykes S.N."/>
            <person name="Walk T."/>
            <person name="White J."/>
            <person name="Yandava C."/>
            <person name="Straight P."/>
            <person name="Clardy J."/>
            <person name="Hung D."/>
            <person name="Kolter R."/>
            <person name="Mekalanos J."/>
            <person name="Walker S."/>
            <person name="Walsh C.T."/>
            <person name="Wieland B.L.C."/>
            <person name="Ilzarbe M."/>
            <person name="Galagan J."/>
            <person name="Nusbaum C."/>
            <person name="Birren B."/>
        </authorList>
    </citation>
    <scope>NUCLEOTIDE SEQUENCE [LARGE SCALE GENOMIC DNA]</scope>
    <source>
        <strain evidence="2">ATCC 14672 / DSM 40746 / JCM 4963 / KCTC 9882 / NRRL B-12104 / FH 1290</strain>
    </source>
</reference>